<evidence type="ECO:0000313" key="9">
    <source>
        <dbReference type="Proteomes" id="UP000010809"/>
    </source>
</evidence>
<keyword evidence="6" id="KW-0472">Membrane</keyword>
<dbReference type="PANTHER" id="PTHR30024:SF43">
    <property type="entry name" value="BLL4572 PROTEIN"/>
    <property type="match status" value="1"/>
</dbReference>
<dbReference type="NCBIfam" id="TIGR01409">
    <property type="entry name" value="TAT_signal_seq"/>
    <property type="match status" value="1"/>
</dbReference>
<keyword evidence="4" id="KW-0997">Cell inner membrane</keyword>
<keyword evidence="2" id="KW-0813">Transport</keyword>
<sequence>MDSDKGVHPQVAFFAACTVRRLFVAQVFQQTRGQFMNDQKQPGNPSRRRFLGALAAGAGAITLGTHPDFFRAAAWAGGAEGLERTKLSLGFIPLTDCAPLVMAYEKGYFRKYGLDVTVAKEASWANIRDKVSVGELDGGHMLAGMPIAASLGVGATRRPTVTAFSMDLNGNAITVSNDLYDRMLEADPEAMAERPMTARALKKVIDADKAAGREPMTFAMVFPVSTHNYELRYWMAAAGIDPDQDIRLIVIPPPQMVANLRARNIDGYCVGEPWNERAVDAGIGRVVITNYEIWNNNPEKVLGFNQDWVERYPTTHKALLMALIETNRWMDDPANRMEVVETISQRRWVNAPVDVVKMSMTGTFKYAPDEEPRQLPDFNVFYRYAATFPWRSHAEWFLTQMIRWGQVETPIDIRAEAARVYRTDLYREAARALGIAYPTVDHKTEGDRAEPWMLEAASAPIAMGPDRFFDGNRFDPTDLLAYIDGFAVHNRKVAMADLAAMNA</sequence>
<proteinExistence type="inferred from homology"/>
<dbReference type="Gene3D" id="3.40.190.10">
    <property type="entry name" value="Periplasmic binding protein-like II"/>
    <property type="match status" value="2"/>
</dbReference>
<dbReference type="InterPro" id="IPR044527">
    <property type="entry name" value="NrtA/CpmA_ABC-bd_dom"/>
</dbReference>
<dbReference type="InterPro" id="IPR019546">
    <property type="entry name" value="TAT_signal_bac_arc"/>
</dbReference>
<dbReference type="Pfam" id="PF13379">
    <property type="entry name" value="NMT1_2"/>
    <property type="match status" value="1"/>
</dbReference>
<dbReference type="STRING" id="1255043.TVNIR_2423"/>
<name>L0E0B0_THIND</name>
<dbReference type="CDD" id="cd13553">
    <property type="entry name" value="PBP2_NrtA_CpmA_like"/>
    <property type="match status" value="1"/>
</dbReference>
<dbReference type="Proteomes" id="UP000010809">
    <property type="component" value="Chromosome"/>
</dbReference>
<keyword evidence="3" id="KW-1003">Cell membrane</keyword>
<dbReference type="KEGG" id="tni:TVNIR_2423"/>
<dbReference type="SUPFAM" id="SSF53850">
    <property type="entry name" value="Periplasmic binding protein-like II"/>
    <property type="match status" value="1"/>
</dbReference>
<protein>
    <submittedName>
        <fullName evidence="8">Nitrate ABC transporter, nitrate-binding protein</fullName>
    </submittedName>
</protein>
<evidence type="ECO:0000256" key="5">
    <source>
        <dbReference type="ARBA" id="ARBA00022729"/>
    </source>
</evidence>
<evidence type="ECO:0000256" key="6">
    <source>
        <dbReference type="ARBA" id="ARBA00023136"/>
    </source>
</evidence>
<comment type="similarity">
    <text evidence="7">Belongs to the CmpA/NrtA family.</text>
</comment>
<evidence type="ECO:0000256" key="2">
    <source>
        <dbReference type="ARBA" id="ARBA00022448"/>
    </source>
</evidence>
<reference evidence="8" key="1">
    <citation type="submission" date="2015-12" db="EMBL/GenBank/DDBJ databases">
        <authorList>
            <person name="Tikhonova T.V."/>
            <person name="Pavlov A.R."/>
            <person name="Beletsky A.V."/>
            <person name="Mardanov A.V."/>
            <person name="Sorokin D.Y."/>
            <person name="Ravin N.V."/>
            <person name="Popov V.O."/>
        </authorList>
    </citation>
    <scope>NUCLEOTIDE SEQUENCE</scope>
    <source>
        <strain evidence="8">DSM 14787</strain>
    </source>
</reference>
<evidence type="ECO:0000256" key="7">
    <source>
        <dbReference type="ARBA" id="ARBA00024031"/>
    </source>
</evidence>
<dbReference type="GO" id="GO:0012505">
    <property type="term" value="C:endomembrane system"/>
    <property type="evidence" value="ECO:0007669"/>
    <property type="project" value="UniProtKB-SubCell"/>
</dbReference>
<dbReference type="HOGENOM" id="CLU_037398_0_1_6"/>
<organism evidence="8 9">
    <name type="scientific">Thioalkalivibrio nitratireducens (strain DSM 14787 / UNIQEM 213 / ALEN2)</name>
    <dbReference type="NCBI Taxonomy" id="1255043"/>
    <lineage>
        <taxon>Bacteria</taxon>
        <taxon>Pseudomonadati</taxon>
        <taxon>Pseudomonadota</taxon>
        <taxon>Gammaproteobacteria</taxon>
        <taxon>Chromatiales</taxon>
        <taxon>Ectothiorhodospiraceae</taxon>
        <taxon>Thioalkalivibrio</taxon>
    </lineage>
</organism>
<dbReference type="EMBL" id="CP003989">
    <property type="protein sequence ID" value="AGA34066.1"/>
    <property type="molecule type" value="Genomic_DNA"/>
</dbReference>
<keyword evidence="9" id="KW-1185">Reference proteome</keyword>
<comment type="subcellular location">
    <subcellularLocation>
        <location evidence="1">Endomembrane system</location>
    </subcellularLocation>
</comment>
<gene>
    <name evidence="8" type="primary">nrtC [H]</name>
    <name evidence="8" type="ordered locus">TVNIR_2423</name>
</gene>
<evidence type="ECO:0000256" key="1">
    <source>
        <dbReference type="ARBA" id="ARBA00004308"/>
    </source>
</evidence>
<dbReference type="AlphaFoldDB" id="L0E0B0"/>
<evidence type="ECO:0000256" key="3">
    <source>
        <dbReference type="ARBA" id="ARBA00022475"/>
    </source>
</evidence>
<dbReference type="PROSITE" id="PS51318">
    <property type="entry name" value="TAT"/>
    <property type="match status" value="1"/>
</dbReference>
<dbReference type="PANTHER" id="PTHR30024">
    <property type="entry name" value="ALIPHATIC SULFONATES-BINDING PROTEIN-RELATED"/>
    <property type="match status" value="1"/>
</dbReference>
<accession>L0E0B0</accession>
<dbReference type="InterPro" id="IPR006311">
    <property type="entry name" value="TAT_signal"/>
</dbReference>
<dbReference type="eggNOG" id="COG0715">
    <property type="taxonomic scope" value="Bacteria"/>
</dbReference>
<dbReference type="PATRIC" id="fig|1255043.3.peg.2445"/>
<keyword evidence="5" id="KW-0732">Signal</keyword>
<evidence type="ECO:0000313" key="8">
    <source>
        <dbReference type="EMBL" id="AGA34066.1"/>
    </source>
</evidence>
<dbReference type="PROSITE" id="PS51257">
    <property type="entry name" value="PROKAR_LIPOPROTEIN"/>
    <property type="match status" value="1"/>
</dbReference>
<evidence type="ECO:0000256" key="4">
    <source>
        <dbReference type="ARBA" id="ARBA00022519"/>
    </source>
</evidence>